<accession>A0AAN4U3F2</accession>
<name>A0AAN4U3F2_9PROT</name>
<keyword evidence="2" id="KW-1185">Reference proteome</keyword>
<gene>
    <name evidence="1" type="ORF">ABO01nite_23640</name>
</gene>
<dbReference type="Proteomes" id="UP000321287">
    <property type="component" value="Unassembled WGS sequence"/>
</dbReference>
<evidence type="ECO:0000313" key="2">
    <source>
        <dbReference type="Proteomes" id="UP000321287"/>
    </source>
</evidence>
<organism evidence="1 2">
    <name type="scientific">Asaia bogorensis NBRC 16594</name>
    <dbReference type="NCBI Taxonomy" id="1231624"/>
    <lineage>
        <taxon>Bacteria</taxon>
        <taxon>Pseudomonadati</taxon>
        <taxon>Pseudomonadota</taxon>
        <taxon>Alphaproteobacteria</taxon>
        <taxon>Acetobacterales</taxon>
        <taxon>Acetobacteraceae</taxon>
        <taxon>Asaia</taxon>
    </lineage>
</organism>
<dbReference type="AlphaFoldDB" id="A0AAN4U3F2"/>
<proteinExistence type="predicted"/>
<dbReference type="EMBL" id="BJVS01000007">
    <property type="protein sequence ID" value="GEL54357.1"/>
    <property type="molecule type" value="Genomic_DNA"/>
</dbReference>
<evidence type="ECO:0000313" key="1">
    <source>
        <dbReference type="EMBL" id="GEL54357.1"/>
    </source>
</evidence>
<sequence>MLGFLFLRRCRRLEAENDRLVALLAATEIVHTGQDHELWKAKAEAGRALSLLAAKDCEINLLKAEIRALKRERDRAGRFAHEAP</sequence>
<comment type="caution">
    <text evidence="1">The sequence shown here is derived from an EMBL/GenBank/DDBJ whole genome shotgun (WGS) entry which is preliminary data.</text>
</comment>
<protein>
    <submittedName>
        <fullName evidence="1">Uncharacterized protein</fullName>
    </submittedName>
</protein>
<reference evidence="1 2" key="1">
    <citation type="submission" date="2019-07" db="EMBL/GenBank/DDBJ databases">
        <title>Whole genome shotgun sequence of Asaia bogorensis NBRC 16594.</title>
        <authorList>
            <person name="Hosoyama A."/>
            <person name="Uohara A."/>
            <person name="Ohji S."/>
            <person name="Ichikawa N."/>
        </authorList>
    </citation>
    <scope>NUCLEOTIDE SEQUENCE [LARGE SCALE GENOMIC DNA]</scope>
    <source>
        <strain evidence="1 2">NBRC 16594</strain>
    </source>
</reference>